<dbReference type="GO" id="GO:0005737">
    <property type="term" value="C:cytoplasm"/>
    <property type="evidence" value="ECO:0007669"/>
    <property type="project" value="TreeGrafter"/>
</dbReference>
<proteinExistence type="predicted"/>
<feature type="compositionally biased region" description="Low complexity" evidence="3">
    <location>
        <begin position="518"/>
        <end position="533"/>
    </location>
</feature>
<dbReference type="PANTHER" id="PTHR24179:SF29">
    <property type="entry name" value="LD46604P"/>
    <property type="match status" value="1"/>
</dbReference>
<dbReference type="InterPro" id="IPR002110">
    <property type="entry name" value="Ankyrin_rpt"/>
</dbReference>
<name>A0AAG5DJM4_ANOAO</name>
<dbReference type="Gene3D" id="1.25.40.20">
    <property type="entry name" value="Ankyrin repeat-containing domain"/>
    <property type="match status" value="2"/>
</dbReference>
<feature type="compositionally biased region" description="Basic and acidic residues" evidence="3">
    <location>
        <begin position="348"/>
        <end position="358"/>
    </location>
</feature>
<dbReference type="PANTHER" id="PTHR24179">
    <property type="entry name" value="PROTEIN PHOSPHATASE 1 REGULATORY SUBUNIT 12"/>
    <property type="match status" value="1"/>
</dbReference>
<dbReference type="GO" id="GO:0017020">
    <property type="term" value="F:myosin phosphatase regulator activity"/>
    <property type="evidence" value="ECO:0007669"/>
    <property type="project" value="TreeGrafter"/>
</dbReference>
<evidence type="ECO:0000313" key="4">
    <source>
        <dbReference type="EnsemblMetazoa" id="ENSAATROPP011004"/>
    </source>
</evidence>
<protein>
    <recommendedName>
        <fullName evidence="6">Protein phosphatase 1 regulatory subunit 16A</fullName>
    </recommendedName>
</protein>
<dbReference type="AlphaFoldDB" id="A0AAG5DJM4"/>
<feature type="repeat" description="ANK" evidence="2">
    <location>
        <begin position="133"/>
        <end position="165"/>
    </location>
</feature>
<dbReference type="InterPro" id="IPR051226">
    <property type="entry name" value="PP1_Regulatory_Subunit"/>
</dbReference>
<feature type="compositionally biased region" description="Gly residues" evidence="3">
    <location>
        <begin position="697"/>
        <end position="712"/>
    </location>
</feature>
<dbReference type="PRINTS" id="PR01415">
    <property type="entry name" value="ANKYRIN"/>
</dbReference>
<feature type="compositionally biased region" description="Polar residues" evidence="3">
    <location>
        <begin position="334"/>
        <end position="346"/>
    </location>
</feature>
<feature type="repeat" description="ANK" evidence="2">
    <location>
        <begin position="100"/>
        <end position="132"/>
    </location>
</feature>
<evidence type="ECO:0000256" key="1">
    <source>
        <dbReference type="ARBA" id="ARBA00022737"/>
    </source>
</evidence>
<evidence type="ECO:0000256" key="2">
    <source>
        <dbReference type="PROSITE-ProRule" id="PRU00023"/>
    </source>
</evidence>
<reference evidence="4" key="1">
    <citation type="submission" date="2024-04" db="UniProtKB">
        <authorList>
            <consortium name="EnsemblMetazoa"/>
        </authorList>
    </citation>
    <scope>IDENTIFICATION</scope>
    <source>
        <strain evidence="4">EBRO</strain>
    </source>
</reference>
<evidence type="ECO:0000256" key="3">
    <source>
        <dbReference type="SAM" id="MobiDB-lite"/>
    </source>
</evidence>
<dbReference type="FunFam" id="1.25.40.20:FF:000198">
    <property type="entry name" value="Myosin binding subunit, isoform P"/>
    <property type="match status" value="1"/>
</dbReference>
<dbReference type="SUPFAM" id="SSF48403">
    <property type="entry name" value="Ankyrin repeat"/>
    <property type="match status" value="1"/>
</dbReference>
<feature type="repeat" description="ANK" evidence="2">
    <location>
        <begin position="261"/>
        <end position="293"/>
    </location>
</feature>
<dbReference type="Proteomes" id="UP000075880">
    <property type="component" value="Unassembled WGS sequence"/>
</dbReference>
<feature type="compositionally biased region" description="Basic and acidic residues" evidence="3">
    <location>
        <begin position="318"/>
        <end position="328"/>
    </location>
</feature>
<dbReference type="GO" id="GO:0004857">
    <property type="term" value="F:enzyme inhibitor activity"/>
    <property type="evidence" value="ECO:0007669"/>
    <property type="project" value="TreeGrafter"/>
</dbReference>
<keyword evidence="5" id="KW-1185">Reference proteome</keyword>
<evidence type="ECO:0000313" key="5">
    <source>
        <dbReference type="Proteomes" id="UP000075880"/>
    </source>
</evidence>
<feature type="region of interest" description="Disordered" evidence="3">
    <location>
        <begin position="773"/>
        <end position="795"/>
    </location>
</feature>
<dbReference type="InterPro" id="IPR036770">
    <property type="entry name" value="Ankyrin_rpt-contain_sf"/>
</dbReference>
<dbReference type="PROSITE" id="PS50297">
    <property type="entry name" value="ANK_REP_REGION"/>
    <property type="match status" value="4"/>
</dbReference>
<feature type="repeat" description="ANK" evidence="2">
    <location>
        <begin position="228"/>
        <end position="260"/>
    </location>
</feature>
<feature type="compositionally biased region" description="Basic residues" evidence="3">
    <location>
        <begin position="468"/>
        <end position="480"/>
    </location>
</feature>
<feature type="compositionally biased region" description="Polar residues" evidence="3">
    <location>
        <begin position="674"/>
        <end position="696"/>
    </location>
</feature>
<sequence>MEHADLVSEMAQVEHLSTQDRLHLARMRRAQQLKIAKQKEKEWLKAQRSRDRMGTQTNSYKRHITFEDSVVLLEAAARNDIAEVAKLLQKGVTPDATNMDGLTALHQCCIDDNAEMLNLLLDYGANVNAQDSERWTPLHAAATCGHLNLVKILIARSANLLAVNADGNMPYDICDDEEALDYIEAEMSKRGVTQELIDETRAATETQMLHDLQDIALQGGDLEVPDPQGATPLHIASANGYTRVVEFLLEHHTATDAVDNDLWTPVHAAACWGHLEVLEMLAQSGADLNAKNKNDETPSDICEDPEIRERIEQLKTEQESKRLAEAQRKRVRRSQSNNTRAQSVRRTSLRDKGLTTKKDAVEEARFRLQAQEGYTTPDGVAAAAASATTIAAAATAANGDNNNQPSSASSVSSSVRTNASSPHATNSSSTSSTINTSTTNANSSTSTSTTTTTIISNGSNSVNNNNHTQHHPHHHQHHHNQNGTAHLNSVNNNSLPNGAGGGGGGSGGGISNNVRHLNSINNNQSSGKNNNGSAEPLGGGSPTLNQYDRRSPDGKDNDETYLIEAKGTGGGALVSKGGHHHLHHHGAINNIPANSHNTNSSNSSGALSAATVTASSGQGIGGSTIAASTATTTAAEVYSTSNSENGKINVQVTVLVDPSVAGTLADLKKHRSQNRSSVSPENGSLLSGTAPSLSGSIGNGGRSASPNGGGSGTPLELSLVSNDLHHHHHHLHHPHASPHLNHRPQHQQTHYADGSVIGTGNGSLHGSSVAAIGESEPGTPGGTLSKFSGNTSDVVSDSTRSRRCCVLM</sequence>
<keyword evidence="2" id="KW-0040">ANK repeat</keyword>
<feature type="region of interest" description="Disordered" evidence="3">
    <location>
        <begin position="318"/>
        <end position="358"/>
    </location>
</feature>
<dbReference type="EnsemblMetazoa" id="ENSAATROPT012138">
    <property type="protein sequence ID" value="ENSAATROPP011004"/>
    <property type="gene ID" value="ENSAATROPG009874"/>
</dbReference>
<evidence type="ECO:0008006" key="6">
    <source>
        <dbReference type="Google" id="ProtNLM"/>
    </source>
</evidence>
<feature type="compositionally biased region" description="Low complexity" evidence="3">
    <location>
        <begin position="406"/>
        <end position="467"/>
    </location>
</feature>
<dbReference type="SMART" id="SM00248">
    <property type="entry name" value="ANK"/>
    <property type="match status" value="5"/>
</dbReference>
<feature type="compositionally biased region" description="Basic and acidic residues" evidence="3">
    <location>
        <begin position="547"/>
        <end position="558"/>
    </location>
</feature>
<feature type="compositionally biased region" description="Basic residues" evidence="3">
    <location>
        <begin position="725"/>
        <end position="745"/>
    </location>
</feature>
<dbReference type="Pfam" id="PF12796">
    <property type="entry name" value="Ank_2"/>
    <property type="match status" value="2"/>
</dbReference>
<dbReference type="PROSITE" id="PS50088">
    <property type="entry name" value="ANK_REPEAT"/>
    <property type="match status" value="4"/>
</dbReference>
<accession>A0AAG5DJM4</accession>
<feature type="region of interest" description="Disordered" evidence="3">
    <location>
        <begin position="667"/>
        <end position="747"/>
    </location>
</feature>
<feature type="region of interest" description="Disordered" evidence="3">
    <location>
        <begin position="397"/>
        <end position="560"/>
    </location>
</feature>
<organism evidence="4 5">
    <name type="scientific">Anopheles atroparvus</name>
    <name type="common">European mosquito</name>
    <dbReference type="NCBI Taxonomy" id="41427"/>
    <lineage>
        <taxon>Eukaryota</taxon>
        <taxon>Metazoa</taxon>
        <taxon>Ecdysozoa</taxon>
        <taxon>Arthropoda</taxon>
        <taxon>Hexapoda</taxon>
        <taxon>Insecta</taxon>
        <taxon>Pterygota</taxon>
        <taxon>Neoptera</taxon>
        <taxon>Endopterygota</taxon>
        <taxon>Diptera</taxon>
        <taxon>Nematocera</taxon>
        <taxon>Culicoidea</taxon>
        <taxon>Culicidae</taxon>
        <taxon>Anophelinae</taxon>
        <taxon>Anopheles</taxon>
    </lineage>
</organism>
<keyword evidence="1" id="KW-0677">Repeat</keyword>
<feature type="compositionally biased region" description="Gly residues" evidence="3">
    <location>
        <begin position="498"/>
        <end position="510"/>
    </location>
</feature>